<evidence type="ECO:0000256" key="1">
    <source>
        <dbReference type="ARBA" id="ARBA00022741"/>
    </source>
</evidence>
<dbReference type="SUPFAM" id="SSF52540">
    <property type="entry name" value="P-loop containing nucleoside triphosphate hydrolases"/>
    <property type="match status" value="1"/>
</dbReference>
<keyword evidence="1" id="KW-0547">Nucleotide-binding</keyword>
<evidence type="ECO:0000256" key="2">
    <source>
        <dbReference type="ARBA" id="ARBA00022840"/>
    </source>
</evidence>
<name>A0A7M1MJ49_CAMLA</name>
<evidence type="ECO:0000313" key="5">
    <source>
        <dbReference type="Proteomes" id="UP000594890"/>
    </source>
</evidence>
<evidence type="ECO:0000313" key="4">
    <source>
        <dbReference type="EMBL" id="QOQ99564.1"/>
    </source>
</evidence>
<keyword evidence="2 4" id="KW-0067">ATP-binding</keyword>
<evidence type="ECO:0000259" key="3">
    <source>
        <dbReference type="PROSITE" id="PS50893"/>
    </source>
</evidence>
<gene>
    <name evidence="4" type="ORF">HW242_07640</name>
</gene>
<dbReference type="InterPro" id="IPR003593">
    <property type="entry name" value="AAA+_ATPase"/>
</dbReference>
<dbReference type="PROSITE" id="PS50893">
    <property type="entry name" value="ABC_TRANSPORTER_2"/>
    <property type="match status" value="1"/>
</dbReference>
<dbReference type="Pfam" id="PF00005">
    <property type="entry name" value="ABC_tran"/>
    <property type="match status" value="1"/>
</dbReference>
<dbReference type="GO" id="GO:0005524">
    <property type="term" value="F:ATP binding"/>
    <property type="evidence" value="ECO:0007669"/>
    <property type="project" value="UniProtKB-KW"/>
</dbReference>
<dbReference type="InterPro" id="IPR017871">
    <property type="entry name" value="ABC_transporter-like_CS"/>
</dbReference>
<dbReference type="GO" id="GO:0016887">
    <property type="term" value="F:ATP hydrolysis activity"/>
    <property type="evidence" value="ECO:0007669"/>
    <property type="project" value="InterPro"/>
</dbReference>
<dbReference type="AlphaFoldDB" id="A0A7M1MJ49"/>
<dbReference type="PROSITE" id="PS00211">
    <property type="entry name" value="ABC_TRANSPORTER_1"/>
    <property type="match status" value="1"/>
</dbReference>
<accession>A0A7M1MJ49</accession>
<organism evidence="4 5">
    <name type="scientific">Campylobacter lari</name>
    <dbReference type="NCBI Taxonomy" id="201"/>
    <lineage>
        <taxon>Bacteria</taxon>
        <taxon>Pseudomonadati</taxon>
        <taxon>Campylobacterota</taxon>
        <taxon>Epsilonproteobacteria</taxon>
        <taxon>Campylobacterales</taxon>
        <taxon>Campylobacteraceae</taxon>
        <taxon>Campylobacter</taxon>
    </lineage>
</organism>
<reference evidence="4 5" key="1">
    <citation type="submission" date="2020-10" db="EMBL/GenBank/DDBJ databases">
        <title>Campylobacter and Helicobacter PacBio genomes.</title>
        <authorList>
            <person name="Lane C."/>
        </authorList>
    </citation>
    <scope>NUCLEOTIDE SEQUENCE [LARGE SCALE GENOMIC DNA]</scope>
    <source>
        <strain evidence="4 5">2014D-0218</strain>
    </source>
</reference>
<proteinExistence type="predicted"/>
<dbReference type="InterPro" id="IPR027417">
    <property type="entry name" value="P-loop_NTPase"/>
</dbReference>
<dbReference type="Gene3D" id="3.40.50.300">
    <property type="entry name" value="P-loop containing nucleotide triphosphate hydrolases"/>
    <property type="match status" value="1"/>
</dbReference>
<dbReference type="SMART" id="SM00382">
    <property type="entry name" value="AAA"/>
    <property type="match status" value="1"/>
</dbReference>
<dbReference type="PANTHER" id="PTHR43038:SF3">
    <property type="entry name" value="ABC TRANSPORTER G FAMILY MEMBER 20 ISOFORM X1"/>
    <property type="match status" value="1"/>
</dbReference>
<protein>
    <submittedName>
        <fullName evidence="4">ABC transporter ATP-binding protein</fullName>
    </submittedName>
</protein>
<feature type="domain" description="ABC transporter" evidence="3">
    <location>
        <begin position="2"/>
        <end position="226"/>
    </location>
</feature>
<dbReference type="InterPro" id="IPR003439">
    <property type="entry name" value="ABC_transporter-like_ATP-bd"/>
</dbReference>
<dbReference type="PANTHER" id="PTHR43038">
    <property type="entry name" value="ATP-BINDING CASSETTE, SUB-FAMILY H, MEMBER 1"/>
    <property type="match status" value="1"/>
</dbReference>
<sequence>MIEVKNLYKSYNNKKVLSDINFNLNDGEILGIIGADGSGKSTLLKILSTLVLPDTTKTKIYGYDLVKDYQQIRKIIAYMSPCFSLYGDLSIDENIDFFAKIHSCNWKENLQEILPIYQQLQQVKNRKASALSGGMKQKLALCCALIHKPKLLILDEPTTGVDPCSRKDFWDILLSLSKSIIITSSYMDEIARSNKIAFIQNGKFIRLDKPKTLCENIQSEIYALEGIKIKNIMTILKNDDSVKNFYAFKENIHIVFKEHTNTSKWLSIIEKKCNQKLSLYKTNANLEDCFMELNHG</sequence>
<dbReference type="EMBL" id="CP063088">
    <property type="protein sequence ID" value="QOQ99564.1"/>
    <property type="molecule type" value="Genomic_DNA"/>
</dbReference>
<dbReference type="Proteomes" id="UP000594890">
    <property type="component" value="Chromosome"/>
</dbReference>
<dbReference type="CDD" id="cd03230">
    <property type="entry name" value="ABC_DR_subfamily_A"/>
    <property type="match status" value="1"/>
</dbReference>